<organism evidence="1">
    <name type="scientific">marine sediment metagenome</name>
    <dbReference type="NCBI Taxonomy" id="412755"/>
    <lineage>
        <taxon>unclassified sequences</taxon>
        <taxon>metagenomes</taxon>
        <taxon>ecological metagenomes</taxon>
    </lineage>
</organism>
<feature type="non-terminal residue" evidence="1">
    <location>
        <position position="1"/>
    </location>
</feature>
<evidence type="ECO:0000313" key="1">
    <source>
        <dbReference type="EMBL" id="KKK78265.1"/>
    </source>
</evidence>
<sequence length="194" mass="23111">NIASLGHFTWDFQLVQPVPYILDSFDDNKSQFLFGNKVEITKEDDILKFDKNFAWSTLQLIMILKKEEDTVVKDEYLKGIYNTHHKFFNIDFTNEAFVNFYKAFEYFCTNRILGLKKLSNEKKQLRGVLKDFGFEEEILEDFDKIYIARSSKVMHAQRSIETCDKELLEKLKIFLDALMHKYYKPLWEKVLSNS</sequence>
<proteinExistence type="predicted"/>
<accession>A0A0F8YWM5</accession>
<evidence type="ECO:0008006" key="2">
    <source>
        <dbReference type="Google" id="ProtNLM"/>
    </source>
</evidence>
<protein>
    <recommendedName>
        <fullName evidence="2">Apea-like HEPN domain-containing protein</fullName>
    </recommendedName>
</protein>
<name>A0A0F8YWM5_9ZZZZ</name>
<reference evidence="1" key="1">
    <citation type="journal article" date="2015" name="Nature">
        <title>Complex archaea that bridge the gap between prokaryotes and eukaryotes.</title>
        <authorList>
            <person name="Spang A."/>
            <person name="Saw J.H."/>
            <person name="Jorgensen S.L."/>
            <person name="Zaremba-Niedzwiedzka K."/>
            <person name="Martijn J."/>
            <person name="Lind A.E."/>
            <person name="van Eijk R."/>
            <person name="Schleper C."/>
            <person name="Guy L."/>
            <person name="Ettema T.J."/>
        </authorList>
    </citation>
    <scope>NUCLEOTIDE SEQUENCE</scope>
</reference>
<dbReference type="AlphaFoldDB" id="A0A0F8YWM5"/>
<dbReference type="EMBL" id="LAZR01054569">
    <property type="protein sequence ID" value="KKK78265.1"/>
    <property type="molecule type" value="Genomic_DNA"/>
</dbReference>
<comment type="caution">
    <text evidence="1">The sequence shown here is derived from an EMBL/GenBank/DDBJ whole genome shotgun (WGS) entry which is preliminary data.</text>
</comment>
<gene>
    <name evidence="1" type="ORF">LCGC14_2845310</name>
</gene>